<dbReference type="InterPro" id="IPR029021">
    <property type="entry name" value="Prot-tyrosine_phosphatase-like"/>
</dbReference>
<dbReference type="Gene3D" id="1.25.40.10">
    <property type="entry name" value="Tetratricopeptide repeat domain"/>
    <property type="match status" value="1"/>
</dbReference>
<dbReference type="GO" id="GO:0016791">
    <property type="term" value="F:phosphatase activity"/>
    <property type="evidence" value="ECO:0007669"/>
    <property type="project" value="UniProtKB-ARBA"/>
</dbReference>
<dbReference type="PANTHER" id="PTHR43883">
    <property type="entry name" value="SLR0207 PROTEIN"/>
    <property type="match status" value="1"/>
</dbReference>
<dbReference type="InterPro" id="IPR021122">
    <property type="entry name" value="RNA_ligase_dom_REL/Rnl2"/>
</dbReference>
<dbReference type="SUPFAM" id="SSF52799">
    <property type="entry name" value="(Phosphotyrosine protein) phosphatases II"/>
    <property type="match status" value="1"/>
</dbReference>
<dbReference type="PROSITE" id="PS50056">
    <property type="entry name" value="TYR_PHOSPHATASE_2"/>
    <property type="match status" value="1"/>
</dbReference>
<dbReference type="InterPro" id="IPR027417">
    <property type="entry name" value="P-loop_NTPase"/>
</dbReference>
<dbReference type="InterPro" id="IPR011990">
    <property type="entry name" value="TPR-like_helical_dom_sf"/>
</dbReference>
<feature type="coiled-coil region" evidence="2">
    <location>
        <begin position="190"/>
        <end position="224"/>
    </location>
</feature>
<comment type="caution">
    <text evidence="4">The sequence shown here is derived from an EMBL/GenBank/DDBJ whole genome shotgun (WGS) entry which is preliminary data.</text>
</comment>
<accession>A0A812V4A1</accession>
<name>A0A812V4A1_SYMPI</name>
<dbReference type="InterPro" id="IPR000387">
    <property type="entry name" value="Tyr_Pase_dom"/>
</dbReference>
<protein>
    <submittedName>
        <fullName evidence="4">BHLH140 protein</fullName>
    </submittedName>
</protein>
<gene>
    <name evidence="4" type="primary">BHLH140</name>
    <name evidence="4" type="ORF">SPIL2461_LOCUS15845</name>
</gene>
<keyword evidence="5" id="KW-1185">Reference proteome</keyword>
<keyword evidence="2" id="KW-0175">Coiled coil</keyword>
<dbReference type="OrthoDB" id="19045at2759"/>
<dbReference type="CDD" id="cd14494">
    <property type="entry name" value="PTP_DSP_cys"/>
    <property type="match status" value="1"/>
</dbReference>
<feature type="domain" description="Tyrosine specific protein phosphatases" evidence="3">
    <location>
        <begin position="67"/>
        <end position="141"/>
    </location>
</feature>
<proteinExistence type="predicted"/>
<dbReference type="AlphaFoldDB" id="A0A812V4A1"/>
<dbReference type="InterPro" id="IPR052732">
    <property type="entry name" value="Cell-binding_unc_protein"/>
</dbReference>
<organism evidence="4 5">
    <name type="scientific">Symbiodinium pilosum</name>
    <name type="common">Dinoflagellate</name>
    <dbReference type="NCBI Taxonomy" id="2952"/>
    <lineage>
        <taxon>Eukaryota</taxon>
        <taxon>Sar</taxon>
        <taxon>Alveolata</taxon>
        <taxon>Dinophyceae</taxon>
        <taxon>Suessiales</taxon>
        <taxon>Symbiodiniaceae</taxon>
        <taxon>Symbiodinium</taxon>
    </lineage>
</organism>
<evidence type="ECO:0000256" key="1">
    <source>
        <dbReference type="ARBA" id="ARBA00022801"/>
    </source>
</evidence>
<evidence type="ECO:0000256" key="2">
    <source>
        <dbReference type="SAM" id="Coils"/>
    </source>
</evidence>
<dbReference type="Gene3D" id="3.30.470.30">
    <property type="entry name" value="DNA ligase/mRNA capping enzyme"/>
    <property type="match status" value="1"/>
</dbReference>
<dbReference type="InterPro" id="IPR016130">
    <property type="entry name" value="Tyr_Pase_AS"/>
</dbReference>
<dbReference type="SUPFAM" id="SSF52540">
    <property type="entry name" value="P-loop containing nucleoside triphosphate hydrolases"/>
    <property type="match status" value="1"/>
</dbReference>
<dbReference type="PANTHER" id="PTHR43883:SF1">
    <property type="entry name" value="GLUCONOKINASE"/>
    <property type="match status" value="1"/>
</dbReference>
<dbReference type="Proteomes" id="UP000649617">
    <property type="component" value="Unassembled WGS sequence"/>
</dbReference>
<dbReference type="EMBL" id="CAJNIZ010039890">
    <property type="protein sequence ID" value="CAE7596047.1"/>
    <property type="molecule type" value="Genomic_DNA"/>
</dbReference>
<dbReference type="Gene3D" id="3.40.50.300">
    <property type="entry name" value="P-loop containing nucleotide triphosphate hydrolases"/>
    <property type="match status" value="1"/>
</dbReference>
<evidence type="ECO:0000313" key="5">
    <source>
        <dbReference type="Proteomes" id="UP000649617"/>
    </source>
</evidence>
<dbReference type="PROSITE" id="PS00383">
    <property type="entry name" value="TYR_PHOSPHATASE_1"/>
    <property type="match status" value="1"/>
</dbReference>
<dbReference type="SUPFAM" id="SSF48452">
    <property type="entry name" value="TPR-like"/>
    <property type="match status" value="1"/>
</dbReference>
<dbReference type="Pfam" id="PF22784">
    <property type="entry name" value="PTP-SAK"/>
    <property type="match status" value="1"/>
</dbReference>
<keyword evidence="1" id="KW-0378">Hydrolase</keyword>
<dbReference type="Pfam" id="PF13671">
    <property type="entry name" value="AAA_33"/>
    <property type="match status" value="1"/>
</dbReference>
<dbReference type="SUPFAM" id="SSF56091">
    <property type="entry name" value="DNA ligase/mRNA capping enzyme, catalytic domain"/>
    <property type="match status" value="1"/>
</dbReference>
<dbReference type="Pfam" id="PF09414">
    <property type="entry name" value="RNA_ligase"/>
    <property type="match status" value="1"/>
</dbReference>
<reference evidence="4" key="1">
    <citation type="submission" date="2021-02" db="EMBL/GenBank/DDBJ databases">
        <authorList>
            <person name="Dougan E. K."/>
            <person name="Rhodes N."/>
            <person name="Thang M."/>
            <person name="Chan C."/>
        </authorList>
    </citation>
    <scope>NUCLEOTIDE SEQUENCE</scope>
</reference>
<evidence type="ECO:0000259" key="3">
    <source>
        <dbReference type="PROSITE" id="PS50056"/>
    </source>
</evidence>
<evidence type="ECO:0000313" key="4">
    <source>
        <dbReference type="EMBL" id="CAE7596047.1"/>
    </source>
</evidence>
<dbReference type="InterPro" id="IPR057023">
    <property type="entry name" value="PTP-SAK"/>
</dbReference>
<dbReference type="Gene3D" id="3.90.190.10">
    <property type="entry name" value="Protein tyrosine phosphatase superfamily"/>
    <property type="match status" value="1"/>
</dbReference>
<sequence>MAGDRSSLDSEDTLRAIFKSGVTTIVCLQSRQETSVAVDYRKKAKALHPNVAFVEQPIPDQEVADDAVVEDLVSQLLDRLAAGEVLYVHCRGGHGRTGTICAILLGRLYKLSPAEAMARTQVCHDVRQQPVFAAEGYQETKDGSSCVILFPSQRQQVIRLLRGEAVVPVLDRASSAAYGPGASKYPVEKMMEWQGKAKEAADALNNSKQKAEGKEDLEDELQKAVKLFWEAAKLRPDFSRGYLGLARALRMLKQPADAKHAVLHGLEHCADDGALLQELQKIDKELEKQTILEEDAPAPAAEPAAPAIAAPAMAWKPKVAKPALVMLMGLPGCGKSTFADQLVKSGGGWERLCQDELSGRDEFERGIGPIAKDSRKRLILDRTNVAKSDRQCFLGLAFNPKAAVCVHFAASAAECEERVAKRTDHPTIRYGGGRGAVRGMADALQLPTLAEGFEEIITIQNFAEADHLLKCWGAEPAKVSPVGFFKFPTTPHIFDLTNGKALTESDRLLSETEAQQFYDGKTTVIVEEKIDGANLGISLTESYEPLFQNRAHYVSSSYATQWKALDTWWEEHGWAVCQLLEPEVEVLFGEWLWARHSVAYTKLPAYFVAFDIYNKRAGRFLSVRERNRRLEGLDIPVPEMSITKGMCFACC</sequence>